<keyword evidence="6" id="KW-0812">Transmembrane</keyword>
<dbReference type="RefSeq" id="XP_044560292.1">
    <property type="nucleotide sequence ID" value="XM_044709112.1"/>
</dbReference>
<evidence type="ECO:0000256" key="5">
    <source>
        <dbReference type="PROSITE-ProRule" id="PRU01240"/>
    </source>
</evidence>
<dbReference type="EMBL" id="VFQX01000044">
    <property type="protein sequence ID" value="KAF0975579.1"/>
    <property type="molecule type" value="Genomic_DNA"/>
</dbReference>
<evidence type="ECO:0000256" key="3">
    <source>
        <dbReference type="ARBA" id="ARBA00022801"/>
    </source>
</evidence>
<keyword evidence="3 5" id="KW-0378">Hydrolase</keyword>
<dbReference type="InterPro" id="IPR000209">
    <property type="entry name" value="Peptidase_S8/S53_dom"/>
</dbReference>
<dbReference type="AlphaFoldDB" id="A0A6A5BRL1"/>
<dbReference type="InterPro" id="IPR015500">
    <property type="entry name" value="Peptidase_S8_subtilisin-rel"/>
</dbReference>
<feature type="transmembrane region" description="Helical" evidence="6">
    <location>
        <begin position="655"/>
        <end position="675"/>
    </location>
</feature>
<keyword evidence="2 5" id="KW-0645">Protease</keyword>
<gene>
    <name evidence="8" type="ORF">FDP41_005573</name>
</gene>
<feature type="active site" description="Charge relay system" evidence="5">
    <location>
        <position position="281"/>
    </location>
</feature>
<sequence>MQTTVPSSLSSRDQLHHPLLSFITYKRYNGIVLVLSIGLLFISLLSVFPNANNRSVLASEVENLTKAKIWIYFKDKGQEVSNLKSSTQIPVIIQKRLLALKSKKNSRSVGEAEASMIYPTNVAITEKSLERRRKQLAQFEIRNKNNLKRSDLSESSLYSVHDIPIHEEYVERIESILRPDQKIGVRSNWLNAISVADVTQDQVLKIQNMDFVQHIEEVASFKKRTQVSEEPIITTKSSHRKTSQNSIYGLAQEQLSQINVIPILESNPHLNGTGVTVLICDSGFHRQHRAFKNLKLVAEYDFVYGDTNTDNEQNESPTVANHGTQCLSALAGYDPYNFMGVAPGISVLLAKTEDVRSETPAEEDNFIAAVEWGERMGADVLSASLGYTDWYSHAKKNYNGVTSPLTRVVNIASRYKGIVLVLAAGNEGSEGISTPADAFDSITVGSVDSSDFISGFSSRGPSDDGRIKPEVCARGSRTNVVSPNTDSDYTINSGTSFSTPIVAGCVALTLQMHPNWTPYQVRKAFMLTASQATAPDNNYGWGIVNLAAVMNFSQNSSSSYFNDSPTPCPVTTNLGPLYNSECGWKANRGVCFNGLCRCYLSSSTKDSCDIPSTGSSISTKCGLHNCKGGVCSKEKCLCFYGWSGSDCSIQEAISISSKIFLSLNSIVIVFLFIIFM</sequence>
<dbReference type="PROSITE" id="PS00138">
    <property type="entry name" value="SUBTILASE_SER"/>
    <property type="match status" value="1"/>
</dbReference>
<dbReference type="VEuPathDB" id="AmoebaDB:FDP41_005573"/>
<dbReference type="VEuPathDB" id="AmoebaDB:NfTy_067230"/>
<dbReference type="PANTHER" id="PTHR43806">
    <property type="entry name" value="PEPTIDASE S8"/>
    <property type="match status" value="1"/>
</dbReference>
<dbReference type="VEuPathDB" id="AmoebaDB:NF0023860"/>
<dbReference type="InterPro" id="IPR050131">
    <property type="entry name" value="Peptidase_S8_subtilisin-like"/>
</dbReference>
<evidence type="ECO:0000313" key="8">
    <source>
        <dbReference type="EMBL" id="KAF0975579.1"/>
    </source>
</evidence>
<evidence type="ECO:0000313" key="9">
    <source>
        <dbReference type="Proteomes" id="UP000444721"/>
    </source>
</evidence>
<dbReference type="GO" id="GO:0006508">
    <property type="term" value="P:proteolysis"/>
    <property type="evidence" value="ECO:0007669"/>
    <property type="project" value="UniProtKB-KW"/>
</dbReference>
<keyword evidence="6" id="KW-0472">Membrane</keyword>
<dbReference type="GO" id="GO:0004252">
    <property type="term" value="F:serine-type endopeptidase activity"/>
    <property type="evidence" value="ECO:0007669"/>
    <property type="project" value="UniProtKB-UniRule"/>
</dbReference>
<feature type="active site" description="Charge relay system" evidence="5">
    <location>
        <position position="322"/>
    </location>
</feature>
<feature type="active site" description="Charge relay system" evidence="5">
    <location>
        <position position="496"/>
    </location>
</feature>
<feature type="domain" description="Peptidase S8/S53" evidence="7">
    <location>
        <begin position="272"/>
        <end position="542"/>
    </location>
</feature>
<dbReference type="OrthoDB" id="19801at2759"/>
<comment type="caution">
    <text evidence="8">The sequence shown here is derived from an EMBL/GenBank/DDBJ whole genome shotgun (WGS) entry which is preliminary data.</text>
</comment>
<reference evidence="8 9" key="1">
    <citation type="journal article" date="2019" name="Sci. Rep.">
        <title>Nanopore sequencing improves the draft genome of the human pathogenic amoeba Naegleria fowleri.</title>
        <authorList>
            <person name="Liechti N."/>
            <person name="Schurch N."/>
            <person name="Bruggmann R."/>
            <person name="Wittwer M."/>
        </authorList>
    </citation>
    <scope>NUCLEOTIDE SEQUENCE [LARGE SCALE GENOMIC DNA]</scope>
    <source>
        <strain evidence="8 9">ATCC 30894</strain>
    </source>
</reference>
<dbReference type="PROSITE" id="PS51892">
    <property type="entry name" value="SUBTILASE"/>
    <property type="match status" value="1"/>
</dbReference>
<evidence type="ECO:0000259" key="7">
    <source>
        <dbReference type="Pfam" id="PF00082"/>
    </source>
</evidence>
<keyword evidence="9" id="KW-1185">Reference proteome</keyword>
<dbReference type="OMA" id="WGHIIAP"/>
<evidence type="ECO:0000256" key="4">
    <source>
        <dbReference type="ARBA" id="ARBA00022825"/>
    </source>
</evidence>
<evidence type="ECO:0000256" key="2">
    <source>
        <dbReference type="ARBA" id="ARBA00022670"/>
    </source>
</evidence>
<keyword evidence="4 5" id="KW-0720">Serine protease</keyword>
<organism evidence="8 9">
    <name type="scientific">Naegleria fowleri</name>
    <name type="common">Brain eating amoeba</name>
    <dbReference type="NCBI Taxonomy" id="5763"/>
    <lineage>
        <taxon>Eukaryota</taxon>
        <taxon>Discoba</taxon>
        <taxon>Heterolobosea</taxon>
        <taxon>Tetramitia</taxon>
        <taxon>Eutetramitia</taxon>
        <taxon>Vahlkampfiidae</taxon>
        <taxon>Naegleria</taxon>
    </lineage>
</organism>
<protein>
    <recommendedName>
        <fullName evidence="7">Peptidase S8/S53 domain-containing protein</fullName>
    </recommendedName>
</protein>
<dbReference type="GeneID" id="68112791"/>
<proteinExistence type="inferred from homology"/>
<comment type="similarity">
    <text evidence="1 5">Belongs to the peptidase S8 family.</text>
</comment>
<dbReference type="PANTHER" id="PTHR43806:SF67">
    <property type="entry name" value="EGF-LIKE DOMAIN-CONTAINING PROTEIN"/>
    <property type="match status" value="1"/>
</dbReference>
<dbReference type="InterPro" id="IPR023828">
    <property type="entry name" value="Peptidase_S8_Ser-AS"/>
</dbReference>
<dbReference type="InterPro" id="IPR036852">
    <property type="entry name" value="Peptidase_S8/S53_dom_sf"/>
</dbReference>
<dbReference type="PRINTS" id="PR00723">
    <property type="entry name" value="SUBTILISIN"/>
</dbReference>
<dbReference type="Pfam" id="PF00082">
    <property type="entry name" value="Peptidase_S8"/>
    <property type="match status" value="1"/>
</dbReference>
<feature type="transmembrane region" description="Helical" evidence="6">
    <location>
        <begin position="28"/>
        <end position="48"/>
    </location>
</feature>
<dbReference type="SUPFAM" id="SSF52743">
    <property type="entry name" value="Subtilisin-like"/>
    <property type="match status" value="1"/>
</dbReference>
<accession>A0A6A5BRL1</accession>
<keyword evidence="6" id="KW-1133">Transmembrane helix</keyword>
<dbReference type="Proteomes" id="UP000444721">
    <property type="component" value="Unassembled WGS sequence"/>
</dbReference>
<evidence type="ECO:0000256" key="6">
    <source>
        <dbReference type="SAM" id="Phobius"/>
    </source>
</evidence>
<name>A0A6A5BRL1_NAEFO</name>
<evidence type="ECO:0000256" key="1">
    <source>
        <dbReference type="ARBA" id="ARBA00011073"/>
    </source>
</evidence>
<dbReference type="Gene3D" id="3.40.50.200">
    <property type="entry name" value="Peptidase S8/S53 domain"/>
    <property type="match status" value="1"/>
</dbReference>